<organism evidence="1 2">
    <name type="scientific">Phanerochaete sordida</name>
    <dbReference type="NCBI Taxonomy" id="48140"/>
    <lineage>
        <taxon>Eukaryota</taxon>
        <taxon>Fungi</taxon>
        <taxon>Dikarya</taxon>
        <taxon>Basidiomycota</taxon>
        <taxon>Agaricomycotina</taxon>
        <taxon>Agaricomycetes</taxon>
        <taxon>Polyporales</taxon>
        <taxon>Phanerochaetaceae</taxon>
        <taxon>Phanerochaete</taxon>
    </lineage>
</organism>
<gene>
    <name evidence="1" type="ORF">PsYK624_046280</name>
</gene>
<dbReference type="OrthoDB" id="2957144at2759"/>
<evidence type="ECO:0008006" key="3">
    <source>
        <dbReference type="Google" id="ProtNLM"/>
    </source>
</evidence>
<dbReference type="EMBL" id="BPQB01000009">
    <property type="protein sequence ID" value="GJE88545.1"/>
    <property type="molecule type" value="Genomic_DNA"/>
</dbReference>
<proteinExistence type="predicted"/>
<dbReference type="AlphaFoldDB" id="A0A9P3G6Q1"/>
<reference evidence="1 2" key="1">
    <citation type="submission" date="2021-08" db="EMBL/GenBank/DDBJ databases">
        <title>Draft Genome Sequence of Phanerochaete sordida strain YK-624.</title>
        <authorList>
            <person name="Mori T."/>
            <person name="Dohra H."/>
            <person name="Suzuki T."/>
            <person name="Kawagishi H."/>
            <person name="Hirai H."/>
        </authorList>
    </citation>
    <scope>NUCLEOTIDE SEQUENCE [LARGE SCALE GENOMIC DNA]</scope>
    <source>
        <strain evidence="1 2">YK-624</strain>
    </source>
</reference>
<comment type="caution">
    <text evidence="1">The sequence shown here is derived from an EMBL/GenBank/DDBJ whole genome shotgun (WGS) entry which is preliminary data.</text>
</comment>
<protein>
    <recommendedName>
        <fullName evidence="3">Heterokaryon incompatibility domain-containing protein</fullName>
    </recommendedName>
</protein>
<evidence type="ECO:0000313" key="2">
    <source>
        <dbReference type="Proteomes" id="UP000703269"/>
    </source>
</evidence>
<evidence type="ECO:0000313" key="1">
    <source>
        <dbReference type="EMBL" id="GJE88545.1"/>
    </source>
</evidence>
<sequence length="568" mass="65556">MPTRPDTPCPLQMRFEGTGAILNELANTLCSSLGVLGLLDNLNQVLGTKYQLSDKLSTLLSSYVNTETCDFGRAYGELRRGWFCDVDRLRERLRKSVAQDESMRMQAIDRAAGLIVKPRTPPRRVWDLYSNRVLPFWVLLTTDIPRNLWAVSHSWVDGKELEFIRTRINGSGWTVPIPRGVDLDHVRIELLNLGAEYVWLDVLCLRQQVQTSHRDLLGWSEDAWRDFEEKRQEEWKLDVPTIGHVFRCKPSQVVITYFSGLGRPFRVSQEMLTENRSWLNRVWTVQETTSNWLLGGLTTDNFVAHKEGMDLPSVFHARLCNLSLILSHESPDLFALAKALRRRKGTYPADYVSALGLLLDCPALPIYETDMRCEDAWSQLLQQMTRKHRTDLLVVCPLAGNAPGSKWRPSWSQMLQGKLIPEEMTSISYSEGELLAHKIHDDEVVYWNYPYVIENCKFTISDIGTSMHVLLGSPTQLRANNCKTAPFLVDFNLPELNMVMPFEQDTFYAAVGMADLEYWVLGRISDRHEEMEYLKFEKIYTFRMPDAKERERLWHLNPGYSDTPIHYL</sequence>
<dbReference type="Proteomes" id="UP000703269">
    <property type="component" value="Unassembled WGS sequence"/>
</dbReference>
<keyword evidence="2" id="KW-1185">Reference proteome</keyword>
<name>A0A9P3G6Q1_9APHY</name>
<accession>A0A9P3G6Q1</accession>